<dbReference type="GO" id="GO:0019321">
    <property type="term" value="P:pentose metabolic process"/>
    <property type="evidence" value="ECO:0007669"/>
    <property type="project" value="TreeGrafter"/>
</dbReference>
<evidence type="ECO:0000259" key="5">
    <source>
        <dbReference type="Pfam" id="PF02782"/>
    </source>
</evidence>
<name>A0A7H1NTX5_9PROT</name>
<reference evidence="6 7" key="1">
    <citation type="submission" date="2020-08" db="EMBL/GenBank/DDBJ databases">
        <title>Complete genome sequence of Entomobacter blattae G55GP.</title>
        <authorList>
            <person name="Poehlein A."/>
            <person name="Guzman J."/>
            <person name="Daniel R."/>
            <person name="Vilcinskas A."/>
        </authorList>
    </citation>
    <scope>NUCLEOTIDE SEQUENCE [LARGE SCALE GENOMIC DNA]</scope>
    <source>
        <strain evidence="6 7">G55GP</strain>
    </source>
</reference>
<feature type="domain" description="Carbohydrate kinase FGGY N-terminal" evidence="4">
    <location>
        <begin position="8"/>
        <end position="95"/>
    </location>
</feature>
<keyword evidence="2 6" id="KW-0808">Transferase</keyword>
<dbReference type="GO" id="GO:0019150">
    <property type="term" value="F:D-ribulokinase activity"/>
    <property type="evidence" value="ECO:0007669"/>
    <property type="project" value="TreeGrafter"/>
</dbReference>
<dbReference type="Pfam" id="PF02782">
    <property type="entry name" value="FGGY_C"/>
    <property type="match status" value="1"/>
</dbReference>
<dbReference type="EC" id="2.7.1.16" evidence="6"/>
<keyword evidence="3 6" id="KW-0418">Kinase</keyword>
<dbReference type="NCBIfam" id="TIGR01315">
    <property type="entry name" value="5C_CHO_kinase"/>
    <property type="match status" value="1"/>
</dbReference>
<dbReference type="InterPro" id="IPR018484">
    <property type="entry name" value="FGGY_N"/>
</dbReference>
<evidence type="ECO:0000256" key="3">
    <source>
        <dbReference type="ARBA" id="ARBA00022777"/>
    </source>
</evidence>
<dbReference type="GO" id="GO:0008741">
    <property type="term" value="F:ribulokinase activity"/>
    <property type="evidence" value="ECO:0007669"/>
    <property type="project" value="UniProtKB-EC"/>
</dbReference>
<dbReference type="InterPro" id="IPR006003">
    <property type="entry name" value="FGGY_RbtK-like"/>
</dbReference>
<feature type="domain" description="Carbohydrate kinase FGGY N-terminal" evidence="4">
    <location>
        <begin position="116"/>
        <end position="275"/>
    </location>
</feature>
<dbReference type="Gene3D" id="1.20.58.2240">
    <property type="match status" value="1"/>
</dbReference>
<dbReference type="AlphaFoldDB" id="A0A7H1NTX5"/>
<evidence type="ECO:0000313" key="6">
    <source>
        <dbReference type="EMBL" id="QNT79235.1"/>
    </source>
</evidence>
<dbReference type="GO" id="GO:0005737">
    <property type="term" value="C:cytoplasm"/>
    <property type="evidence" value="ECO:0007669"/>
    <property type="project" value="TreeGrafter"/>
</dbReference>
<protein>
    <submittedName>
        <fullName evidence="6">Ribulokinase</fullName>
        <ecNumber evidence="6">2.7.1.16</ecNumber>
    </submittedName>
</protein>
<dbReference type="InterPro" id="IPR043129">
    <property type="entry name" value="ATPase_NBD"/>
</dbReference>
<dbReference type="PIRSF" id="PIRSF000538">
    <property type="entry name" value="GlpK"/>
    <property type="match status" value="1"/>
</dbReference>
<gene>
    <name evidence="6" type="primary">araB</name>
    <name evidence="6" type="ORF">JGUZn3_20300</name>
</gene>
<dbReference type="InterPro" id="IPR018485">
    <property type="entry name" value="FGGY_C"/>
</dbReference>
<dbReference type="Pfam" id="PF00370">
    <property type="entry name" value="FGGY_N"/>
    <property type="match status" value="2"/>
</dbReference>
<dbReference type="SUPFAM" id="SSF53067">
    <property type="entry name" value="Actin-like ATPase domain"/>
    <property type="match status" value="2"/>
</dbReference>
<dbReference type="EMBL" id="CP060244">
    <property type="protein sequence ID" value="QNT79235.1"/>
    <property type="molecule type" value="Genomic_DNA"/>
</dbReference>
<dbReference type="InterPro" id="IPR000577">
    <property type="entry name" value="Carb_kinase_FGGY"/>
</dbReference>
<evidence type="ECO:0000256" key="2">
    <source>
        <dbReference type="ARBA" id="ARBA00022679"/>
    </source>
</evidence>
<dbReference type="PANTHER" id="PTHR43435:SF4">
    <property type="entry name" value="FGGY CARBOHYDRATE KINASE DOMAIN-CONTAINING PROTEIN"/>
    <property type="match status" value="1"/>
</dbReference>
<organism evidence="6 7">
    <name type="scientific">Entomobacter blattae</name>
    <dbReference type="NCBI Taxonomy" id="2762277"/>
    <lineage>
        <taxon>Bacteria</taxon>
        <taxon>Pseudomonadati</taxon>
        <taxon>Pseudomonadota</taxon>
        <taxon>Alphaproteobacteria</taxon>
        <taxon>Acetobacterales</taxon>
        <taxon>Acetobacteraceae</taxon>
        <taxon>Entomobacter</taxon>
    </lineage>
</organism>
<dbReference type="RefSeq" id="WP_203413416.1">
    <property type="nucleotide sequence ID" value="NZ_CP060244.1"/>
</dbReference>
<dbReference type="Proteomes" id="UP000516349">
    <property type="component" value="Chromosome"/>
</dbReference>
<dbReference type="Gene3D" id="3.30.420.40">
    <property type="match status" value="1"/>
</dbReference>
<accession>A0A7H1NTX5</accession>
<dbReference type="KEGG" id="ebla:JGUZn3_20300"/>
<evidence type="ECO:0000313" key="7">
    <source>
        <dbReference type="Proteomes" id="UP000516349"/>
    </source>
</evidence>
<evidence type="ECO:0000259" key="4">
    <source>
        <dbReference type="Pfam" id="PF00370"/>
    </source>
</evidence>
<proteinExistence type="inferred from homology"/>
<sequence length="571" mass="62059">MNTDAPIFLGIDVGTGSARAGFFSVDGLLLAQSSCPIKIWYPQDSFVEQSSTNIWHAVCQATKTAYAAIPPQPIAGIGFDATCSLVVVNAKGDPLSVSPLVASQYSHSTSLEIPEEIPNVIVWMDHRAQAETEEINAQQFSVLDYIGGRMSLEMQTPKLLWLRRHRTDTWQKAAHFFDLPDFLTWKATGKTTRSLCSTTCKWTYLGHKKMWDAAYFQAIGLSDIVEEKFQRIGQHILPPGAPVGLLSAEAARELGLPANIPVSASAIDAHAGGIGTIGAMAGSSNPAKTSLQAPMAVPDIFSRRIALIAGTSSCHMAISPQPHFVSGIWGPYYGAMLPNMWLNEGGQSATGSLIDHIITTHHAYSLLKEKAIQQGITPYDYLNTQIEHLSSSLPSYSYLTKKLHIMPDFHGNRSPLADPEVRGMISGLTLHSGLDELTLLYLATLQGLAYGTRQIIETLNKKGYHIDTVMVSGGQTKNPLFLQEHANATQCRIVLPKEQDAVLLGSAILGAVAGGVYPSIPAAMAAMSHIGHVIEPGEASLLQYHTRKYSVFLQMQKNQYEYNTLMSSKTL</sequence>
<comment type="similarity">
    <text evidence="1">Belongs to the FGGY kinase family.</text>
</comment>
<dbReference type="CDD" id="cd07782">
    <property type="entry name" value="ASKHA_NBD_FGGY_D-RBK"/>
    <property type="match status" value="1"/>
</dbReference>
<evidence type="ECO:0000256" key="1">
    <source>
        <dbReference type="ARBA" id="ARBA00009156"/>
    </source>
</evidence>
<dbReference type="PANTHER" id="PTHR43435">
    <property type="entry name" value="RIBULOKINASE"/>
    <property type="match status" value="1"/>
</dbReference>
<feature type="domain" description="Carbohydrate kinase FGGY C-terminal" evidence="5">
    <location>
        <begin position="306"/>
        <end position="513"/>
    </location>
</feature>
<keyword evidence="7" id="KW-1185">Reference proteome</keyword>
<dbReference type="FunFam" id="3.30.420.40:FF:000101">
    <property type="entry name" value="FGGY carbohydrate kinase domain-containing protein"/>
    <property type="match status" value="1"/>
</dbReference>